<dbReference type="GO" id="GO:0034599">
    <property type="term" value="P:cellular response to oxidative stress"/>
    <property type="evidence" value="ECO:0007669"/>
    <property type="project" value="EnsemblFungi"/>
</dbReference>
<keyword evidence="2" id="KW-0813">Transport</keyword>
<sequence>MSSTAPLVSASESSEAKTRRSSDQGSHGVDGHYYMDARNTNNVSQNKTTSGDEAVGARDTGSELDPLVSASQPSEDGDDEYADVVQNLEAKEAASQADPDLELIRTGTNATSETSARINRRVSRFLSGSHMEPEKTGIDYSNCLPMGGDRPFPPVLPDREQFEVAFDGPNDPLHPYNWPHSKRAFLCALLGLNALSVVMGSSIFASAVTQICEIYHVAQVVAILGVTLFVFGFAASPVIYAPLSELYGRQKMLIMSSFGYVCFTFACAVSKDLQSILITRFFAGFIGAAPLAIVPACMFDMYDNESRGTAVTIFAMGVFMGPILAPVFGSYITQYTTWRWTQYVTGMFAGVVTLLLAYFYEETHHPTILVKKARKMREQTGNWGIRAAHEDAELSLKDIAQKTITRPIYMLVTEPILFCITLYHAFVYGILYLMLEAYPIVFEGKYHFYKNGELPYIALLVGMGVNAVYNVYEEKFYIRQVRANDGKPLPEARLRTMVIAGVVFPIGILWFCWTGNYPDKVHFMVPTVAGSFIGFGLIGIFLPCFNYLIDSYLFLAASAIAGNTFMRSAFGASFPLFAGFMFENMGVNWAGLLLGLFALAMIPVPLLLMKYGKQLRQRSKFAFVL</sequence>
<dbReference type="InterPro" id="IPR011701">
    <property type="entry name" value="MFS"/>
</dbReference>
<feature type="transmembrane region" description="Helical" evidence="7">
    <location>
        <begin position="311"/>
        <end position="334"/>
    </location>
</feature>
<evidence type="ECO:0000256" key="1">
    <source>
        <dbReference type="ARBA" id="ARBA00004141"/>
    </source>
</evidence>
<keyword evidence="10" id="KW-1185">Reference proteome</keyword>
<feature type="transmembrane region" description="Helical" evidence="7">
    <location>
        <begin position="252"/>
        <end position="271"/>
    </location>
</feature>
<organism evidence="9 10">
    <name type="scientific">Lachancea dasiensis</name>
    <dbReference type="NCBI Taxonomy" id="1072105"/>
    <lineage>
        <taxon>Eukaryota</taxon>
        <taxon>Fungi</taxon>
        <taxon>Dikarya</taxon>
        <taxon>Ascomycota</taxon>
        <taxon>Saccharomycotina</taxon>
        <taxon>Saccharomycetes</taxon>
        <taxon>Saccharomycetales</taxon>
        <taxon>Saccharomycetaceae</taxon>
        <taxon>Lachancea</taxon>
    </lineage>
</organism>
<dbReference type="OrthoDB" id="9986881at2759"/>
<dbReference type="GO" id="GO:0033101">
    <property type="term" value="C:cellular bud membrane"/>
    <property type="evidence" value="ECO:0007669"/>
    <property type="project" value="EnsemblFungi"/>
</dbReference>
<feature type="transmembrane region" description="Helical" evidence="7">
    <location>
        <begin position="277"/>
        <end position="299"/>
    </location>
</feature>
<reference evidence="10" key="1">
    <citation type="submission" date="2016-03" db="EMBL/GenBank/DDBJ databases">
        <authorList>
            <person name="Devillers H."/>
        </authorList>
    </citation>
    <scope>NUCLEOTIDE SEQUENCE [LARGE SCALE GENOMIC DNA]</scope>
</reference>
<comment type="subcellular location">
    <subcellularLocation>
        <location evidence="1">Membrane</location>
        <topology evidence="1">Multi-pass membrane protein</topology>
    </subcellularLocation>
</comment>
<dbReference type="Pfam" id="PF07690">
    <property type="entry name" value="MFS_1"/>
    <property type="match status" value="1"/>
</dbReference>
<dbReference type="EMBL" id="LT598457">
    <property type="protein sequence ID" value="SCU93471.1"/>
    <property type="molecule type" value="Genomic_DNA"/>
</dbReference>
<gene>
    <name evidence="9" type="ORF">LADA_0G03268G</name>
</gene>
<evidence type="ECO:0000256" key="2">
    <source>
        <dbReference type="ARBA" id="ARBA00022448"/>
    </source>
</evidence>
<dbReference type="InterPro" id="IPR036259">
    <property type="entry name" value="MFS_trans_sf"/>
</dbReference>
<dbReference type="CDD" id="cd17323">
    <property type="entry name" value="MFS_Tpo1_MDR_like"/>
    <property type="match status" value="1"/>
</dbReference>
<dbReference type="InterPro" id="IPR020846">
    <property type="entry name" value="MFS_dom"/>
</dbReference>
<name>A0A1G4JRV6_9SACH</name>
<evidence type="ECO:0000256" key="7">
    <source>
        <dbReference type="SAM" id="Phobius"/>
    </source>
</evidence>
<dbReference type="GO" id="GO:0000329">
    <property type="term" value="C:fungal-type vacuole membrane"/>
    <property type="evidence" value="ECO:0007669"/>
    <property type="project" value="EnsemblFungi"/>
</dbReference>
<evidence type="ECO:0000256" key="4">
    <source>
        <dbReference type="ARBA" id="ARBA00022989"/>
    </source>
</evidence>
<dbReference type="GO" id="GO:0000297">
    <property type="term" value="F:spermine transmembrane transporter activity"/>
    <property type="evidence" value="ECO:0007669"/>
    <property type="project" value="EnsemblFungi"/>
</dbReference>
<keyword evidence="3 7" id="KW-0812">Transmembrane</keyword>
<protein>
    <submittedName>
        <fullName evidence="9">LADA_0G03268g1_1</fullName>
    </submittedName>
</protein>
<feature type="transmembrane region" description="Helical" evidence="7">
    <location>
        <begin position="184"/>
        <end position="208"/>
    </location>
</feature>
<dbReference type="STRING" id="1266660.A0A1G4JRV6"/>
<dbReference type="PANTHER" id="PTHR23502:SF31">
    <property type="entry name" value="POLYAMINE TRANSPORTER 1"/>
    <property type="match status" value="1"/>
</dbReference>
<keyword evidence="4 7" id="KW-1133">Transmembrane helix</keyword>
<feature type="transmembrane region" description="Helical" evidence="7">
    <location>
        <begin position="523"/>
        <end position="545"/>
    </location>
</feature>
<feature type="transmembrane region" description="Helical" evidence="7">
    <location>
        <begin position="589"/>
        <end position="608"/>
    </location>
</feature>
<evidence type="ECO:0000313" key="10">
    <source>
        <dbReference type="Proteomes" id="UP000190274"/>
    </source>
</evidence>
<feature type="region of interest" description="Disordered" evidence="6">
    <location>
        <begin position="1"/>
        <end position="79"/>
    </location>
</feature>
<evidence type="ECO:0000313" key="9">
    <source>
        <dbReference type="EMBL" id="SCU93471.1"/>
    </source>
</evidence>
<proteinExistence type="predicted"/>
<keyword evidence="5 7" id="KW-0472">Membrane</keyword>
<evidence type="ECO:0000259" key="8">
    <source>
        <dbReference type="PROSITE" id="PS50850"/>
    </source>
</evidence>
<evidence type="ECO:0000256" key="3">
    <source>
        <dbReference type="ARBA" id="ARBA00022692"/>
    </source>
</evidence>
<dbReference type="FunFam" id="1.20.1250.20:FF:000011">
    <property type="entry name" value="MFS multidrug transporter, putative"/>
    <property type="match status" value="1"/>
</dbReference>
<dbReference type="AlphaFoldDB" id="A0A1G4JRV6"/>
<feature type="compositionally biased region" description="Polar residues" evidence="6">
    <location>
        <begin position="38"/>
        <end position="51"/>
    </location>
</feature>
<dbReference type="Gene3D" id="1.20.1250.20">
    <property type="entry name" value="MFS general substrate transporter like domains"/>
    <property type="match status" value="1"/>
</dbReference>
<feature type="transmembrane region" description="Helical" evidence="7">
    <location>
        <begin position="454"/>
        <end position="472"/>
    </location>
</feature>
<feature type="transmembrane region" description="Helical" evidence="7">
    <location>
        <begin position="492"/>
        <end position="511"/>
    </location>
</feature>
<dbReference type="GO" id="GO:0015847">
    <property type="term" value="P:putrescine transport"/>
    <property type="evidence" value="ECO:0007669"/>
    <property type="project" value="EnsemblFungi"/>
</dbReference>
<feature type="domain" description="Major facilitator superfamily (MFS) profile" evidence="8">
    <location>
        <begin position="186"/>
        <end position="613"/>
    </location>
</feature>
<accession>A0A1G4JRV6</accession>
<feature type="compositionally biased region" description="Polar residues" evidence="6">
    <location>
        <begin position="1"/>
        <end position="13"/>
    </location>
</feature>
<feature type="transmembrane region" description="Helical" evidence="7">
    <location>
        <begin position="416"/>
        <end position="434"/>
    </location>
</feature>
<dbReference type="PROSITE" id="PS50850">
    <property type="entry name" value="MFS"/>
    <property type="match status" value="1"/>
</dbReference>
<dbReference type="PANTHER" id="PTHR23502">
    <property type="entry name" value="MAJOR FACILITATOR SUPERFAMILY"/>
    <property type="match status" value="1"/>
</dbReference>
<evidence type="ECO:0000256" key="5">
    <source>
        <dbReference type="ARBA" id="ARBA00023136"/>
    </source>
</evidence>
<dbReference type="Proteomes" id="UP000190274">
    <property type="component" value="Chromosome G"/>
</dbReference>
<evidence type="ECO:0000256" key="6">
    <source>
        <dbReference type="SAM" id="MobiDB-lite"/>
    </source>
</evidence>
<dbReference type="GO" id="GO:0015606">
    <property type="term" value="F:spermidine transmembrane transporter activity"/>
    <property type="evidence" value="ECO:0007669"/>
    <property type="project" value="EnsemblFungi"/>
</dbReference>
<feature type="transmembrane region" description="Helical" evidence="7">
    <location>
        <begin position="552"/>
        <end position="577"/>
    </location>
</feature>
<dbReference type="SUPFAM" id="SSF103473">
    <property type="entry name" value="MFS general substrate transporter"/>
    <property type="match status" value="1"/>
</dbReference>
<feature type="transmembrane region" description="Helical" evidence="7">
    <location>
        <begin position="214"/>
        <end position="240"/>
    </location>
</feature>